<organism evidence="2 3">
    <name type="scientific">Serendipita vermifera MAFF 305830</name>
    <dbReference type="NCBI Taxonomy" id="933852"/>
    <lineage>
        <taxon>Eukaryota</taxon>
        <taxon>Fungi</taxon>
        <taxon>Dikarya</taxon>
        <taxon>Basidiomycota</taxon>
        <taxon>Agaricomycotina</taxon>
        <taxon>Agaricomycetes</taxon>
        <taxon>Sebacinales</taxon>
        <taxon>Serendipitaceae</taxon>
        <taxon>Serendipita</taxon>
    </lineage>
</organism>
<feature type="region of interest" description="Disordered" evidence="1">
    <location>
        <begin position="189"/>
        <end position="210"/>
    </location>
</feature>
<protein>
    <submittedName>
        <fullName evidence="2">Uncharacterized protein</fullName>
    </submittedName>
</protein>
<dbReference type="Proteomes" id="UP000054097">
    <property type="component" value="Unassembled WGS sequence"/>
</dbReference>
<name>A0A0C2XVN6_SERVB</name>
<accession>A0A0C2XVN6</accession>
<evidence type="ECO:0000313" key="2">
    <source>
        <dbReference type="EMBL" id="KIM32947.1"/>
    </source>
</evidence>
<reference evidence="3" key="2">
    <citation type="submission" date="2015-01" db="EMBL/GenBank/DDBJ databases">
        <title>Evolutionary Origins and Diversification of the Mycorrhizal Mutualists.</title>
        <authorList>
            <consortium name="DOE Joint Genome Institute"/>
            <consortium name="Mycorrhizal Genomics Consortium"/>
            <person name="Kohler A."/>
            <person name="Kuo A."/>
            <person name="Nagy L.G."/>
            <person name="Floudas D."/>
            <person name="Copeland A."/>
            <person name="Barry K.W."/>
            <person name="Cichocki N."/>
            <person name="Veneault-Fourrey C."/>
            <person name="LaButti K."/>
            <person name="Lindquist E.A."/>
            <person name="Lipzen A."/>
            <person name="Lundell T."/>
            <person name="Morin E."/>
            <person name="Murat C."/>
            <person name="Riley R."/>
            <person name="Ohm R."/>
            <person name="Sun H."/>
            <person name="Tunlid A."/>
            <person name="Henrissat B."/>
            <person name="Grigoriev I.V."/>
            <person name="Hibbett D.S."/>
            <person name="Martin F."/>
        </authorList>
    </citation>
    <scope>NUCLEOTIDE SEQUENCE [LARGE SCALE GENOMIC DNA]</scope>
    <source>
        <strain evidence="3">MAFF 305830</strain>
    </source>
</reference>
<gene>
    <name evidence="2" type="ORF">M408DRAFT_326641</name>
</gene>
<sequence length="236" mass="26625">MFLQATAVYAVALQIAARLALTWGFAYPKLRESDTEDWDTEVTVEFSGIWWGPELVYEEEMALTILHRKHLIEHPTTSAYVKEDSVAGGVIVQIKHFEARSLTAKDLKRRAFVVGILYELVPLLSDTTPDPVSTMPKQTAPLGMMWKRILPPGLEVCMDIMLLRGRCYEDIGLLPVDPDSIARDKSRDLQGLDYSEENNANPPTSYHNKRGQMCRAAKKEATLDLEEHWGIQIVPA</sequence>
<dbReference type="AlphaFoldDB" id="A0A0C2XVN6"/>
<dbReference type="EMBL" id="KN824279">
    <property type="protein sequence ID" value="KIM32947.1"/>
    <property type="molecule type" value="Genomic_DNA"/>
</dbReference>
<dbReference type="HOGENOM" id="CLU_1176030_0_0_1"/>
<evidence type="ECO:0000256" key="1">
    <source>
        <dbReference type="SAM" id="MobiDB-lite"/>
    </source>
</evidence>
<evidence type="ECO:0000313" key="3">
    <source>
        <dbReference type="Proteomes" id="UP000054097"/>
    </source>
</evidence>
<feature type="compositionally biased region" description="Polar residues" evidence="1">
    <location>
        <begin position="197"/>
        <end position="206"/>
    </location>
</feature>
<proteinExistence type="predicted"/>
<reference evidence="2 3" key="1">
    <citation type="submission" date="2014-04" db="EMBL/GenBank/DDBJ databases">
        <authorList>
            <consortium name="DOE Joint Genome Institute"/>
            <person name="Kuo A."/>
            <person name="Zuccaro A."/>
            <person name="Kohler A."/>
            <person name="Nagy L.G."/>
            <person name="Floudas D."/>
            <person name="Copeland A."/>
            <person name="Barry K.W."/>
            <person name="Cichocki N."/>
            <person name="Veneault-Fourrey C."/>
            <person name="LaButti K."/>
            <person name="Lindquist E.A."/>
            <person name="Lipzen A."/>
            <person name="Lundell T."/>
            <person name="Morin E."/>
            <person name="Murat C."/>
            <person name="Sun H."/>
            <person name="Tunlid A."/>
            <person name="Henrissat B."/>
            <person name="Grigoriev I.V."/>
            <person name="Hibbett D.S."/>
            <person name="Martin F."/>
            <person name="Nordberg H.P."/>
            <person name="Cantor M.N."/>
            <person name="Hua S.X."/>
        </authorList>
    </citation>
    <scope>NUCLEOTIDE SEQUENCE [LARGE SCALE GENOMIC DNA]</scope>
    <source>
        <strain evidence="2 3">MAFF 305830</strain>
    </source>
</reference>
<dbReference type="OrthoDB" id="2421327at2759"/>
<keyword evidence="3" id="KW-1185">Reference proteome</keyword>